<evidence type="ECO:0008006" key="2">
    <source>
        <dbReference type="Google" id="ProtNLM"/>
    </source>
</evidence>
<sequence length="161" mass="17796">KYYLPIVFIFIFSCDEPLQPDPSLILGSQSTAITTNDTLDISLNLNDNIVPIFGIYVKIDYDSLLLSFSDTTGFVAGNYFGGNNITFVKEENGSIFLTVTLTQGVEKKFGTGLLGSLIFFPKLEGSATISIDEEELEFYNDLGNIIEIINIETESLIIEIN</sequence>
<protein>
    <recommendedName>
        <fullName evidence="2">Cohesin domain-containing protein</fullName>
    </recommendedName>
</protein>
<organism evidence="1">
    <name type="scientific">marine metagenome</name>
    <dbReference type="NCBI Taxonomy" id="408172"/>
    <lineage>
        <taxon>unclassified sequences</taxon>
        <taxon>metagenomes</taxon>
        <taxon>ecological metagenomes</taxon>
    </lineage>
</organism>
<name>A0A382TWN6_9ZZZZ</name>
<feature type="non-terminal residue" evidence="1">
    <location>
        <position position="1"/>
    </location>
</feature>
<proteinExistence type="predicted"/>
<gene>
    <name evidence="1" type="ORF">METZ01_LOCUS378986</name>
</gene>
<accession>A0A382TWN6</accession>
<reference evidence="1" key="1">
    <citation type="submission" date="2018-05" db="EMBL/GenBank/DDBJ databases">
        <authorList>
            <person name="Lanie J.A."/>
            <person name="Ng W.-L."/>
            <person name="Kazmierczak K.M."/>
            <person name="Andrzejewski T.M."/>
            <person name="Davidsen T.M."/>
            <person name="Wayne K.J."/>
            <person name="Tettelin H."/>
            <person name="Glass J.I."/>
            <person name="Rusch D."/>
            <person name="Podicherti R."/>
            <person name="Tsui H.-C.T."/>
            <person name="Winkler M.E."/>
        </authorList>
    </citation>
    <scope>NUCLEOTIDE SEQUENCE</scope>
</reference>
<evidence type="ECO:0000313" key="1">
    <source>
        <dbReference type="EMBL" id="SVD26132.1"/>
    </source>
</evidence>
<dbReference type="AlphaFoldDB" id="A0A382TWN6"/>
<dbReference type="CDD" id="cd08547">
    <property type="entry name" value="Type_II_cohesin"/>
    <property type="match status" value="1"/>
</dbReference>
<dbReference type="EMBL" id="UINC01139529">
    <property type="protein sequence ID" value="SVD26132.1"/>
    <property type="molecule type" value="Genomic_DNA"/>
</dbReference>